<reference evidence="2" key="1">
    <citation type="journal article" date="2019" name="Int. J. Syst. Evol. Microbiol.">
        <title>The Global Catalogue of Microorganisms (GCM) 10K type strain sequencing project: providing services to taxonomists for standard genome sequencing and annotation.</title>
        <authorList>
            <consortium name="The Broad Institute Genomics Platform"/>
            <consortium name="The Broad Institute Genome Sequencing Center for Infectious Disease"/>
            <person name="Wu L."/>
            <person name="Ma J."/>
        </authorList>
    </citation>
    <scope>NUCLEOTIDE SEQUENCE [LARGE SCALE GENOMIC DNA]</scope>
    <source>
        <strain evidence="2">CCM 7043</strain>
    </source>
</reference>
<sequence>MRRQILLLRFETQTTPRAGDPSSLTVQSGPGSITLLEGDDSWVPTEASYETRVTITGETTFVEEGEIVFNGAGLRLTTVGAGVIEPSAEEGTSRGAVNWQVEGTGRLSGATGLVSANFEFEPERGSAVDYHIVRLFLP</sequence>
<protein>
    <recommendedName>
        <fullName evidence="3">DUF3224 domain-containing protein</fullName>
    </recommendedName>
</protein>
<dbReference type="EMBL" id="JBHUCO010000086">
    <property type="protein sequence ID" value="MFD1524547.1"/>
    <property type="molecule type" value="Genomic_DNA"/>
</dbReference>
<name>A0ABW4FCP4_9PSEU</name>
<gene>
    <name evidence="1" type="ORF">ACFSJD_44190</name>
</gene>
<evidence type="ECO:0008006" key="3">
    <source>
        <dbReference type="Google" id="ProtNLM"/>
    </source>
</evidence>
<dbReference type="Proteomes" id="UP001597114">
    <property type="component" value="Unassembled WGS sequence"/>
</dbReference>
<evidence type="ECO:0000313" key="2">
    <source>
        <dbReference type="Proteomes" id="UP001597114"/>
    </source>
</evidence>
<accession>A0ABW4FCP4</accession>
<evidence type="ECO:0000313" key="1">
    <source>
        <dbReference type="EMBL" id="MFD1524547.1"/>
    </source>
</evidence>
<proteinExistence type="predicted"/>
<organism evidence="1 2">
    <name type="scientific">Pseudonocardia yunnanensis</name>
    <dbReference type="NCBI Taxonomy" id="58107"/>
    <lineage>
        <taxon>Bacteria</taxon>
        <taxon>Bacillati</taxon>
        <taxon>Actinomycetota</taxon>
        <taxon>Actinomycetes</taxon>
        <taxon>Pseudonocardiales</taxon>
        <taxon>Pseudonocardiaceae</taxon>
        <taxon>Pseudonocardia</taxon>
    </lineage>
</organism>
<comment type="caution">
    <text evidence="1">The sequence shown here is derived from an EMBL/GenBank/DDBJ whole genome shotgun (WGS) entry which is preliminary data.</text>
</comment>
<dbReference type="RefSeq" id="WP_344730677.1">
    <property type="nucleotide sequence ID" value="NZ_BAAAUS010000070.1"/>
</dbReference>
<keyword evidence="2" id="KW-1185">Reference proteome</keyword>